<name>A0A2P8IHK1_SACCR</name>
<reference evidence="3 4" key="1">
    <citation type="submission" date="2018-03" db="EMBL/GenBank/DDBJ databases">
        <title>Genomic Encyclopedia of Type Strains, Phase III (KMG-III): the genomes of soil and plant-associated and newly described type strains.</title>
        <authorList>
            <person name="Whitman W."/>
        </authorList>
    </citation>
    <scope>NUCLEOTIDE SEQUENCE [LARGE SCALE GENOMIC DNA]</scope>
    <source>
        <strain evidence="3 4">CGMCC 4.7097</strain>
    </source>
</reference>
<accession>A0A2P8IHK1</accession>
<evidence type="ECO:0000259" key="2">
    <source>
        <dbReference type="Pfam" id="PF13625"/>
    </source>
</evidence>
<comment type="caution">
    <text evidence="3">The sequence shown here is derived from an EMBL/GenBank/DDBJ whole genome shotgun (WGS) entry which is preliminary data.</text>
</comment>
<dbReference type="Proteomes" id="UP000241118">
    <property type="component" value="Unassembled WGS sequence"/>
</dbReference>
<feature type="region of interest" description="Disordered" evidence="1">
    <location>
        <begin position="126"/>
        <end position="154"/>
    </location>
</feature>
<organism evidence="3 4">
    <name type="scientific">Saccharothrix carnea</name>
    <dbReference type="NCBI Taxonomy" id="1280637"/>
    <lineage>
        <taxon>Bacteria</taxon>
        <taxon>Bacillati</taxon>
        <taxon>Actinomycetota</taxon>
        <taxon>Actinomycetes</taxon>
        <taxon>Pseudonocardiales</taxon>
        <taxon>Pseudonocardiaceae</taxon>
        <taxon>Saccharothrix</taxon>
    </lineage>
</organism>
<keyword evidence="3" id="KW-0067">ATP-binding</keyword>
<keyword evidence="3" id="KW-0347">Helicase</keyword>
<dbReference type="Pfam" id="PF13625">
    <property type="entry name" value="Helicase_C_3"/>
    <property type="match status" value="1"/>
</dbReference>
<proteinExistence type="predicted"/>
<evidence type="ECO:0000313" key="3">
    <source>
        <dbReference type="EMBL" id="PSL57946.1"/>
    </source>
</evidence>
<gene>
    <name evidence="3" type="ORF">B0I31_101160</name>
</gene>
<evidence type="ECO:0000313" key="4">
    <source>
        <dbReference type="Proteomes" id="UP000241118"/>
    </source>
</evidence>
<dbReference type="EMBL" id="PYAX01000001">
    <property type="protein sequence ID" value="PSL57946.1"/>
    <property type="molecule type" value="Genomic_DNA"/>
</dbReference>
<dbReference type="AlphaFoldDB" id="A0A2P8IHK1"/>
<evidence type="ECO:0000256" key="1">
    <source>
        <dbReference type="SAM" id="MobiDB-lite"/>
    </source>
</evidence>
<protein>
    <submittedName>
        <fullName evidence="3">XPB/Ssl2-like helicase family protein</fullName>
    </submittedName>
</protein>
<feature type="region of interest" description="Disordered" evidence="1">
    <location>
        <begin position="258"/>
        <end position="280"/>
    </location>
</feature>
<keyword evidence="3" id="KW-0547">Nucleotide-binding</keyword>
<dbReference type="InterPro" id="IPR032830">
    <property type="entry name" value="XPB/Ssl2_N"/>
</dbReference>
<keyword evidence="4" id="KW-1185">Reference proteome</keyword>
<keyword evidence="3" id="KW-0378">Hydrolase</keyword>
<dbReference type="GO" id="GO:0004386">
    <property type="term" value="F:helicase activity"/>
    <property type="evidence" value="ECO:0007669"/>
    <property type="project" value="UniProtKB-KW"/>
</dbReference>
<sequence>MLCIIGRVGRKTALAGWLRELDAGEIRDILALRKDAADHRPHSLRALADELTTTASLRAAVDGLDQACRDVLDTVVRLGDEAEVEVVAERLRCNGKASRAELRRTLAQLRARALVWPEGEKLVGSPGLRLLEDEPPRRITPAPRTPRRTPQNRGFADRAAITPATSTVDGVTRLVDLCDVELVVCRGGVGLRELRRLAGLLRADESRTRLWVGLAVEARLLAVDDGRLVPTVAADPWRAASPADRLTALVRAWPRMTWTPGKQRPASAEPSSSDAGERTRRGLLERYSGLGEDEAFEHRHEVVSDLVWTRPAVHGRAATEAALVEAESVGLVALGAATALGRAVLAGDEVDGVAEVAGRFVPPAAKTAHLRPDLTAVVAGLPSQELSAVLDLAADGAAGGWRFSGASVRRALDAGHEPDALLARLASVAEHGVPPTLTHLVREVARQHGRITVTPVACCVRTEDPVLLSEIAGHRSLAQLSLQPLAPTVLASAKPATETLALLRAAGYAPTTSAVDGTAVVERVPRRRVEPPVPRRATGGWRAPLTEQELAKLAAALVERERPRPKFVLPPAESQRIGTARLLRDQSLVLRDSEVVLLADALVSRTSVEIAVANGPRSTVKHVITPVDHAAGNLKANCAPRGEHREFLVSRIRSVRAVTGV</sequence>
<feature type="domain" description="Helicase XPB/Ssl2 N-terminal" evidence="2">
    <location>
        <begin position="371"/>
        <end position="484"/>
    </location>
</feature>